<protein>
    <recommendedName>
        <fullName evidence="2">DUF1612 domain-containing protein</fullName>
    </recommendedName>
</protein>
<dbReference type="EMBL" id="LVYU01000022">
    <property type="protein sequence ID" value="KZB02934.1"/>
    <property type="molecule type" value="Genomic_DNA"/>
</dbReference>
<reference evidence="3" key="1">
    <citation type="submission" date="2016-03" db="EMBL/GenBank/DDBJ databases">
        <title>Microsymbionts genomes from the relict species Vavilovia formosa.</title>
        <authorList>
            <person name="Chirak E."/>
            <person name="Kimeklis A."/>
            <person name="Kopat V."/>
            <person name="Andronov E."/>
        </authorList>
    </citation>
    <scope>NUCLEOTIDE SEQUENCE [LARGE SCALE GENOMIC DNA]</scope>
    <source>
        <strain evidence="3">Vaf12</strain>
    </source>
</reference>
<organism evidence="3">
    <name type="scientific">Rhizobium leguminosarum</name>
    <dbReference type="NCBI Taxonomy" id="384"/>
    <lineage>
        <taxon>Bacteria</taxon>
        <taxon>Pseudomonadati</taxon>
        <taxon>Pseudomonadota</taxon>
        <taxon>Alphaproteobacteria</taxon>
        <taxon>Hyphomicrobiales</taxon>
        <taxon>Rhizobiaceae</taxon>
        <taxon>Rhizobium/Agrobacterium group</taxon>
        <taxon>Rhizobium</taxon>
    </lineage>
</organism>
<dbReference type="AlphaFoldDB" id="A0A154IQN8"/>
<dbReference type="RefSeq" id="WP_062940059.1">
    <property type="nucleotide sequence ID" value="NZ_CP171845.1"/>
</dbReference>
<evidence type="ECO:0000256" key="1">
    <source>
        <dbReference type="SAM" id="MobiDB-lite"/>
    </source>
</evidence>
<name>A0A154IQN8_RHILE</name>
<dbReference type="InterPro" id="IPR011670">
    <property type="entry name" value="DUF1612"/>
</dbReference>
<dbReference type="Pfam" id="PF07756">
    <property type="entry name" value="DUF1612"/>
    <property type="match status" value="1"/>
</dbReference>
<evidence type="ECO:0000313" key="3">
    <source>
        <dbReference type="EMBL" id="KZB02934.1"/>
    </source>
</evidence>
<accession>A0A154IQN8</accession>
<comment type="caution">
    <text evidence="3">The sequence shown here is derived from an EMBL/GenBank/DDBJ whole genome shotgun (WGS) entry which is preliminary data.</text>
</comment>
<evidence type="ECO:0000259" key="2">
    <source>
        <dbReference type="Pfam" id="PF07756"/>
    </source>
</evidence>
<gene>
    <name evidence="3" type="ORF">A4A59_36255</name>
</gene>
<feature type="region of interest" description="Disordered" evidence="1">
    <location>
        <begin position="1"/>
        <end position="20"/>
    </location>
</feature>
<feature type="domain" description="DUF1612" evidence="2">
    <location>
        <begin position="25"/>
        <end position="69"/>
    </location>
</feature>
<sequence>MPARKQPWPEAKTPGRADGRERDPLIYVLDWVKDEQLDEWRAVLRDLDVLKVALQATLALDAWNDLAVL</sequence>
<proteinExistence type="predicted"/>